<keyword evidence="1" id="KW-1133">Transmembrane helix</keyword>
<comment type="caution">
    <text evidence="2">The sequence shown here is derived from an EMBL/GenBank/DDBJ whole genome shotgun (WGS) entry which is preliminary data.</text>
</comment>
<evidence type="ECO:0000256" key="1">
    <source>
        <dbReference type="SAM" id="Phobius"/>
    </source>
</evidence>
<organism evidence="2 3">
    <name type="scientific">Novosphingobium tardum</name>
    <dbReference type="NCBI Taxonomy" id="1538021"/>
    <lineage>
        <taxon>Bacteria</taxon>
        <taxon>Pseudomonadati</taxon>
        <taxon>Pseudomonadota</taxon>
        <taxon>Alphaproteobacteria</taxon>
        <taxon>Sphingomonadales</taxon>
        <taxon>Sphingomonadaceae</taxon>
        <taxon>Novosphingobium</taxon>
    </lineage>
</organism>
<reference evidence="3" key="1">
    <citation type="journal article" date="2019" name="Int. J. Syst. Evol. Microbiol.">
        <title>The Global Catalogue of Microorganisms (GCM) 10K type strain sequencing project: providing services to taxonomists for standard genome sequencing and annotation.</title>
        <authorList>
            <consortium name="The Broad Institute Genomics Platform"/>
            <consortium name="The Broad Institute Genome Sequencing Center for Infectious Disease"/>
            <person name="Wu L."/>
            <person name="Ma J."/>
        </authorList>
    </citation>
    <scope>NUCLEOTIDE SEQUENCE [LARGE SCALE GENOMIC DNA]</scope>
    <source>
        <strain evidence="3">CGMCC 1.12989</strain>
    </source>
</reference>
<keyword evidence="1" id="KW-0812">Transmembrane</keyword>
<feature type="transmembrane region" description="Helical" evidence="1">
    <location>
        <begin position="92"/>
        <end position="112"/>
    </location>
</feature>
<dbReference type="Proteomes" id="UP001595828">
    <property type="component" value="Unassembled WGS sequence"/>
</dbReference>
<dbReference type="EMBL" id="JBHSDR010000003">
    <property type="protein sequence ID" value="MFC4293457.1"/>
    <property type="molecule type" value="Genomic_DNA"/>
</dbReference>
<evidence type="ECO:0000313" key="3">
    <source>
        <dbReference type="Proteomes" id="UP001595828"/>
    </source>
</evidence>
<gene>
    <name evidence="2" type="ORF">ACFO0A_00110</name>
</gene>
<dbReference type="RefSeq" id="WP_379536954.1">
    <property type="nucleotide sequence ID" value="NZ_JBHSDR010000003.1"/>
</dbReference>
<name>A0ABV8RJE9_9SPHN</name>
<protein>
    <submittedName>
        <fullName evidence="2">Anti-sigma factor family protein</fullName>
    </submittedName>
</protein>
<evidence type="ECO:0000313" key="2">
    <source>
        <dbReference type="EMBL" id="MFC4293457.1"/>
    </source>
</evidence>
<keyword evidence="1" id="KW-0472">Membrane</keyword>
<keyword evidence="3" id="KW-1185">Reference proteome</keyword>
<proteinExistence type="predicted"/>
<sequence length="230" mass="24907">MKPSREEIAAFADGELEGARRAEVAAAIEADPELAAQVGAHRALREQLSLHFAPFMEAPLPERLIRPLEQGDAVMELADARGRRDVRSSGSIARWAWLAAPALAASLALALFMPGRDRGRQVEGQLAVALDQQLVSGQAPDAPQRILLSFRNKAGKYCRAFTAQDQGGIACREAGGWRIEQGGEGVKPDRSEYRMARSSSAELLERAQAMAVGPALDAAQERRARDAAWR</sequence>
<accession>A0ABV8RJE9</accession>